<feature type="transmembrane region" description="Helical" evidence="5">
    <location>
        <begin position="123"/>
        <end position="142"/>
    </location>
</feature>
<dbReference type="AlphaFoldDB" id="A0A1E1KE11"/>
<dbReference type="Gene3D" id="1.20.1250.20">
    <property type="entry name" value="MFS general substrate transporter like domains"/>
    <property type="match status" value="1"/>
</dbReference>
<reference evidence="7" key="1">
    <citation type="submission" date="2016-03" db="EMBL/GenBank/DDBJ databases">
        <authorList>
            <person name="Guldener U."/>
        </authorList>
    </citation>
    <scope>NUCLEOTIDE SEQUENCE [LARGE SCALE GENOMIC DNA]</scope>
    <source>
        <strain evidence="7">04CH-RAC-A.6.1</strain>
    </source>
</reference>
<feature type="transmembrane region" description="Helical" evidence="5">
    <location>
        <begin position="347"/>
        <end position="375"/>
    </location>
</feature>
<protein>
    <submittedName>
        <fullName evidence="6">Related to multidrug resistant protein</fullName>
    </submittedName>
</protein>
<evidence type="ECO:0000256" key="1">
    <source>
        <dbReference type="ARBA" id="ARBA00004141"/>
    </source>
</evidence>
<feature type="transmembrane region" description="Helical" evidence="5">
    <location>
        <begin position="148"/>
        <end position="169"/>
    </location>
</feature>
<accession>A0A1E1KE11</accession>
<feature type="transmembrane region" description="Helical" evidence="5">
    <location>
        <begin position="251"/>
        <end position="268"/>
    </location>
</feature>
<evidence type="ECO:0000256" key="5">
    <source>
        <dbReference type="SAM" id="Phobius"/>
    </source>
</evidence>
<dbReference type="Proteomes" id="UP000178912">
    <property type="component" value="Unassembled WGS sequence"/>
</dbReference>
<evidence type="ECO:0000313" key="6">
    <source>
        <dbReference type="EMBL" id="CZS94964.1"/>
    </source>
</evidence>
<keyword evidence="4 5" id="KW-0472">Membrane</keyword>
<keyword evidence="7" id="KW-1185">Reference proteome</keyword>
<dbReference type="InterPro" id="IPR036259">
    <property type="entry name" value="MFS_trans_sf"/>
</dbReference>
<dbReference type="OrthoDB" id="6770063at2759"/>
<evidence type="ECO:0000256" key="3">
    <source>
        <dbReference type="ARBA" id="ARBA00022989"/>
    </source>
</evidence>
<dbReference type="GO" id="GO:0016020">
    <property type="term" value="C:membrane"/>
    <property type="evidence" value="ECO:0007669"/>
    <property type="project" value="UniProtKB-SubCell"/>
</dbReference>
<dbReference type="Gene3D" id="1.20.1720.10">
    <property type="entry name" value="Multidrug resistance protein D"/>
    <property type="match status" value="1"/>
</dbReference>
<dbReference type="GO" id="GO:0022857">
    <property type="term" value="F:transmembrane transporter activity"/>
    <property type="evidence" value="ECO:0007669"/>
    <property type="project" value="InterPro"/>
</dbReference>
<organism evidence="6 7">
    <name type="scientific">Rhynchosporium agropyri</name>
    <dbReference type="NCBI Taxonomy" id="914238"/>
    <lineage>
        <taxon>Eukaryota</taxon>
        <taxon>Fungi</taxon>
        <taxon>Dikarya</taxon>
        <taxon>Ascomycota</taxon>
        <taxon>Pezizomycotina</taxon>
        <taxon>Leotiomycetes</taxon>
        <taxon>Helotiales</taxon>
        <taxon>Ploettnerulaceae</taxon>
        <taxon>Rhynchosporium</taxon>
    </lineage>
</organism>
<evidence type="ECO:0000256" key="4">
    <source>
        <dbReference type="ARBA" id="ARBA00023136"/>
    </source>
</evidence>
<sequence length="394" mass="43502">MTLSPHDPIEMADVTELAPFPHTVPVTKQDDPYLVAFALPYDTDNPLDWSTGHKWTVTDVLSAIGFNRIMVSTIVAPALSTIAKDLDTTVTESALAFSIYLIAIAFGPLLIGPLSEFYGRSIVLHASGILFLVWNLACGFANTKELLIGARFLAGFGASPIYALAGGVLSNVRSLAGIWQNVQPGGGCSGRRQFSGLLDYCHIHDLQANLWSTDPPSTSRTTSPSVAHVHVHFRLLAFHPVIQITALLERFNYSLLYIVLSISSTLWIKHYGQSVEISGLHYIALSLGEVFGSQICGFFVDFFYRRQRALHPHLVESPEVRLPLMVLGLVMGYIFLLFYGWTAENRVFWVAVDIGIFLSPMGIQTVSMISTAYIIDSYARRRDFPTRQTLGACQ</sequence>
<keyword evidence="3 5" id="KW-1133">Transmembrane helix</keyword>
<dbReference type="SUPFAM" id="SSF103473">
    <property type="entry name" value="MFS general substrate transporter"/>
    <property type="match status" value="1"/>
</dbReference>
<feature type="transmembrane region" description="Helical" evidence="5">
    <location>
        <begin position="280"/>
        <end position="304"/>
    </location>
</feature>
<proteinExistence type="predicted"/>
<comment type="subcellular location">
    <subcellularLocation>
        <location evidence="1">Membrane</location>
        <topology evidence="1">Multi-pass membrane protein</topology>
    </subcellularLocation>
</comment>
<dbReference type="PANTHER" id="PTHR23502">
    <property type="entry name" value="MAJOR FACILITATOR SUPERFAMILY"/>
    <property type="match status" value="1"/>
</dbReference>
<dbReference type="InterPro" id="IPR011701">
    <property type="entry name" value="MFS"/>
</dbReference>
<keyword evidence="2 5" id="KW-0812">Transmembrane</keyword>
<feature type="transmembrane region" description="Helical" evidence="5">
    <location>
        <begin position="94"/>
        <end position="111"/>
    </location>
</feature>
<dbReference type="EMBL" id="FJUX01000020">
    <property type="protein sequence ID" value="CZS94964.1"/>
    <property type="molecule type" value="Genomic_DNA"/>
</dbReference>
<feature type="transmembrane region" description="Helical" evidence="5">
    <location>
        <begin position="324"/>
        <end position="341"/>
    </location>
</feature>
<evidence type="ECO:0000313" key="7">
    <source>
        <dbReference type="Proteomes" id="UP000178912"/>
    </source>
</evidence>
<dbReference type="Pfam" id="PF07690">
    <property type="entry name" value="MFS_1"/>
    <property type="match status" value="1"/>
</dbReference>
<gene>
    <name evidence="6" type="ORF">RAG0_04767</name>
</gene>
<evidence type="ECO:0000256" key="2">
    <source>
        <dbReference type="ARBA" id="ARBA00022692"/>
    </source>
</evidence>
<name>A0A1E1KE11_9HELO</name>
<dbReference type="PANTHER" id="PTHR23502:SF60">
    <property type="entry name" value="MAJOR FACILITATOR SUPERFAMILY (MFS) PROFILE DOMAIN-CONTAINING PROTEIN-RELATED"/>
    <property type="match status" value="1"/>
</dbReference>